<dbReference type="Pfam" id="PF11188">
    <property type="entry name" value="DUF2975"/>
    <property type="match status" value="1"/>
</dbReference>
<protein>
    <recommendedName>
        <fullName evidence="3">DUF2975 domain-containing protein</fullName>
    </recommendedName>
</protein>
<proteinExistence type="predicted"/>
<feature type="transmembrane region" description="Helical" evidence="1">
    <location>
        <begin position="12"/>
        <end position="32"/>
    </location>
</feature>
<keyword evidence="1" id="KW-0472">Membrane</keyword>
<keyword evidence="1" id="KW-0812">Transmembrane</keyword>
<dbReference type="AlphaFoldDB" id="A0A3B0WC17"/>
<gene>
    <name evidence="2" type="ORF">MNBD_GAMMA06-1130</name>
</gene>
<dbReference type="InterPro" id="IPR021354">
    <property type="entry name" value="DUF2975"/>
</dbReference>
<sequence>MKQIERAGKQLKWGVLFLLFFSPILYASIIFWQGPNELLHLPNGINLKINQVSIAEKIMLFLLPALTPATYWFALYFIFDLSKQYATGKVFTFEAIKTLRRIGIFLLLTDFVYMLQIALTGPLLSGFGLTESFLHIELKLGTSIVGLFILLITRVMLLALELNEQQRLTI</sequence>
<feature type="transmembrane region" description="Helical" evidence="1">
    <location>
        <begin position="99"/>
        <end position="120"/>
    </location>
</feature>
<name>A0A3B0WC17_9ZZZZ</name>
<feature type="transmembrane region" description="Helical" evidence="1">
    <location>
        <begin position="58"/>
        <end position="79"/>
    </location>
</feature>
<evidence type="ECO:0000256" key="1">
    <source>
        <dbReference type="SAM" id="Phobius"/>
    </source>
</evidence>
<organism evidence="2">
    <name type="scientific">hydrothermal vent metagenome</name>
    <dbReference type="NCBI Taxonomy" id="652676"/>
    <lineage>
        <taxon>unclassified sequences</taxon>
        <taxon>metagenomes</taxon>
        <taxon>ecological metagenomes</taxon>
    </lineage>
</organism>
<dbReference type="EMBL" id="UOFD01000052">
    <property type="protein sequence ID" value="VAW52841.1"/>
    <property type="molecule type" value="Genomic_DNA"/>
</dbReference>
<accession>A0A3B0WC17</accession>
<evidence type="ECO:0008006" key="3">
    <source>
        <dbReference type="Google" id="ProtNLM"/>
    </source>
</evidence>
<keyword evidence="1" id="KW-1133">Transmembrane helix</keyword>
<reference evidence="2" key="1">
    <citation type="submission" date="2018-06" db="EMBL/GenBank/DDBJ databases">
        <authorList>
            <person name="Zhirakovskaya E."/>
        </authorList>
    </citation>
    <scope>NUCLEOTIDE SEQUENCE</scope>
</reference>
<feature type="transmembrane region" description="Helical" evidence="1">
    <location>
        <begin position="140"/>
        <end position="160"/>
    </location>
</feature>
<evidence type="ECO:0000313" key="2">
    <source>
        <dbReference type="EMBL" id="VAW52841.1"/>
    </source>
</evidence>